<reference evidence="4" key="1">
    <citation type="submission" date="2016-06" db="UniProtKB">
        <authorList>
            <consortium name="WormBaseParasite"/>
        </authorList>
    </citation>
    <scope>IDENTIFICATION</scope>
</reference>
<accession>A0A183TBV2</accession>
<dbReference type="EMBL" id="UYSU01038511">
    <property type="protein sequence ID" value="VDM00336.1"/>
    <property type="molecule type" value="Genomic_DNA"/>
</dbReference>
<dbReference type="Pfam" id="PF14529">
    <property type="entry name" value="Exo_endo_phos_2"/>
    <property type="match status" value="1"/>
</dbReference>
<gene>
    <name evidence="2" type="ORF">SSLN_LOCUS13950</name>
</gene>
<feature type="domain" description="Endonuclease/exonuclease/phosphatase" evidence="1">
    <location>
        <begin position="208"/>
        <end position="301"/>
    </location>
</feature>
<dbReference type="AlphaFoldDB" id="A0A183TBV2"/>
<dbReference type="OrthoDB" id="6326902at2759"/>
<dbReference type="InterPro" id="IPR005135">
    <property type="entry name" value="Endo/exonuclease/phosphatase"/>
</dbReference>
<keyword evidence="3" id="KW-1185">Reference proteome</keyword>
<evidence type="ECO:0000313" key="4">
    <source>
        <dbReference type="WBParaSite" id="SSLN_0001448201-mRNA-1"/>
    </source>
</evidence>
<evidence type="ECO:0000313" key="2">
    <source>
        <dbReference type="EMBL" id="VDM00336.1"/>
    </source>
</evidence>
<evidence type="ECO:0000313" key="3">
    <source>
        <dbReference type="Proteomes" id="UP000275846"/>
    </source>
</evidence>
<dbReference type="GO" id="GO:0007508">
    <property type="term" value="P:larval heart development"/>
    <property type="evidence" value="ECO:0007669"/>
    <property type="project" value="TreeGrafter"/>
</dbReference>
<dbReference type="Proteomes" id="UP000275846">
    <property type="component" value="Unassembled WGS sequence"/>
</dbReference>
<dbReference type="GO" id="GO:0031012">
    <property type="term" value="C:extracellular matrix"/>
    <property type="evidence" value="ECO:0007669"/>
    <property type="project" value="TreeGrafter"/>
</dbReference>
<dbReference type="Gene3D" id="3.60.10.10">
    <property type="entry name" value="Endonuclease/exonuclease/phosphatase"/>
    <property type="match status" value="1"/>
</dbReference>
<organism evidence="4">
    <name type="scientific">Schistocephalus solidus</name>
    <name type="common">Tapeworm</name>
    <dbReference type="NCBI Taxonomy" id="70667"/>
    <lineage>
        <taxon>Eukaryota</taxon>
        <taxon>Metazoa</taxon>
        <taxon>Spiralia</taxon>
        <taxon>Lophotrochozoa</taxon>
        <taxon>Platyhelminthes</taxon>
        <taxon>Cestoda</taxon>
        <taxon>Eucestoda</taxon>
        <taxon>Diphyllobothriidea</taxon>
        <taxon>Diphyllobothriidae</taxon>
        <taxon>Schistocephalus</taxon>
    </lineage>
</organism>
<dbReference type="PANTHER" id="PTHR33395">
    <property type="entry name" value="TRANSCRIPTASE, PUTATIVE-RELATED-RELATED"/>
    <property type="match status" value="1"/>
</dbReference>
<dbReference type="PANTHER" id="PTHR33395:SF22">
    <property type="entry name" value="REVERSE TRANSCRIPTASE DOMAIN-CONTAINING PROTEIN"/>
    <property type="match status" value="1"/>
</dbReference>
<evidence type="ECO:0000259" key="1">
    <source>
        <dbReference type="Pfam" id="PF14529"/>
    </source>
</evidence>
<dbReference type="SUPFAM" id="SSF56219">
    <property type="entry name" value="DNase I-like"/>
    <property type="match status" value="1"/>
</dbReference>
<dbReference type="WBParaSite" id="SSLN_0001448201-mRNA-1">
    <property type="protein sequence ID" value="SSLN_0001448201-mRNA-1"/>
    <property type="gene ID" value="SSLN_0001448201"/>
</dbReference>
<name>A0A183TBV2_SCHSO</name>
<dbReference type="InterPro" id="IPR036691">
    <property type="entry name" value="Endo/exonu/phosph_ase_sf"/>
</dbReference>
<sequence length="450" mass="50334">MNEEITCWLFNANWAFEEMSQAAWNRQDILFDKNKRTESAVFWVYGGLPQVIVETQVSAVRAVEAGTTTVCRGPRHWFTSLRAMDSQASDQTDNLGKDGIAVWTGCDRVRITGVGGGVVDVWRKKVDYEVFHHIFKANQVFGCLQGIVWNRNGLYRSSKFKMCKTAVLPALLNTDSAPEKSAPVDGCSLSAEEFTRCRVQRRRYRPLDVLTVYRPSRRNPVADAYLLEELEKIATRLDILIMGDFNAPHIDWSSACAQSSDLAFDGCLPSTTLKLLLTQHVTFPTRVCKGRQANCLDLGVSDVAAGRAIVRQPTSSNPFCDSSVQNKLFSQLAFQFLSPTGPGQKVVMARAFPINLACGDRPTKDNRKAKHPGDAVRYINPEGVERMVEIPPEVEEAIAMPLPCNLQNSRDPIYLRDDNELAEDSNNCIEEEEMLKWSQCFSIFASSSDD</sequence>
<proteinExistence type="predicted"/>
<protein>
    <submittedName>
        <fullName evidence="4">Endo/exonuclease/phosphatase domain-containing protein</fullName>
    </submittedName>
</protein>
<dbReference type="GO" id="GO:0003824">
    <property type="term" value="F:catalytic activity"/>
    <property type="evidence" value="ECO:0007669"/>
    <property type="project" value="InterPro"/>
</dbReference>
<reference evidence="2 3" key="2">
    <citation type="submission" date="2018-11" db="EMBL/GenBank/DDBJ databases">
        <authorList>
            <consortium name="Pathogen Informatics"/>
        </authorList>
    </citation>
    <scope>NUCLEOTIDE SEQUENCE [LARGE SCALE GENOMIC DNA]</scope>
    <source>
        <strain evidence="2 3">NST_G2</strain>
    </source>
</reference>
<dbReference type="GO" id="GO:0061343">
    <property type="term" value="P:cell adhesion involved in heart morphogenesis"/>
    <property type="evidence" value="ECO:0007669"/>
    <property type="project" value="TreeGrafter"/>
</dbReference>